<evidence type="ECO:0000256" key="1">
    <source>
        <dbReference type="SAM" id="MobiDB-lite"/>
    </source>
</evidence>
<proteinExistence type="predicted"/>
<evidence type="ECO:0000313" key="4">
    <source>
        <dbReference type="Proteomes" id="UP000053766"/>
    </source>
</evidence>
<reference evidence="4" key="2">
    <citation type="journal article" date="2016" name="Sci. Rep.">
        <title>Dictyocaulus viviparus genome, variome and transcriptome elucidate lungworm biology and support future intervention.</title>
        <authorList>
            <person name="McNulty S.N."/>
            <person name="Strube C."/>
            <person name="Rosa B.A."/>
            <person name="Martin J.C."/>
            <person name="Tyagi R."/>
            <person name="Choi Y.J."/>
            <person name="Wang Q."/>
            <person name="Hallsworth Pepin K."/>
            <person name="Zhang X."/>
            <person name="Ozersky P."/>
            <person name="Wilson R.K."/>
            <person name="Sternberg P.W."/>
            <person name="Gasser R.B."/>
            <person name="Mitreva M."/>
        </authorList>
    </citation>
    <scope>NUCLEOTIDE SEQUENCE [LARGE SCALE GENOMIC DNA]</scope>
    <source>
        <strain evidence="4">HannoverDv2000</strain>
    </source>
</reference>
<keyword evidence="2" id="KW-0732">Signal</keyword>
<keyword evidence="4" id="KW-1185">Reference proteome</keyword>
<dbReference type="Proteomes" id="UP000053766">
    <property type="component" value="Unassembled WGS sequence"/>
</dbReference>
<gene>
    <name evidence="3" type="ORF">DICVIV_10736</name>
</gene>
<feature type="signal peptide" evidence="2">
    <location>
        <begin position="1"/>
        <end position="16"/>
    </location>
</feature>
<accession>A0A0D8XHM2</accession>
<name>A0A0D8XHM2_DICVI</name>
<organism evidence="3 4">
    <name type="scientific">Dictyocaulus viviparus</name>
    <name type="common">Bovine lungworm</name>
    <dbReference type="NCBI Taxonomy" id="29172"/>
    <lineage>
        <taxon>Eukaryota</taxon>
        <taxon>Metazoa</taxon>
        <taxon>Ecdysozoa</taxon>
        <taxon>Nematoda</taxon>
        <taxon>Chromadorea</taxon>
        <taxon>Rhabditida</taxon>
        <taxon>Rhabditina</taxon>
        <taxon>Rhabditomorpha</taxon>
        <taxon>Strongyloidea</taxon>
        <taxon>Metastrongylidae</taxon>
        <taxon>Dictyocaulus</taxon>
    </lineage>
</organism>
<dbReference type="AlphaFoldDB" id="A0A0D8XHM2"/>
<reference evidence="3 4" key="1">
    <citation type="submission" date="2013-11" db="EMBL/GenBank/DDBJ databases">
        <title>Draft genome of the bovine lungworm Dictyocaulus viviparus.</title>
        <authorList>
            <person name="Mitreva M."/>
        </authorList>
    </citation>
    <scope>NUCLEOTIDE SEQUENCE [LARGE SCALE GENOMIC DNA]</scope>
    <source>
        <strain evidence="3 4">HannoverDv2000</strain>
    </source>
</reference>
<evidence type="ECO:0000256" key="2">
    <source>
        <dbReference type="SAM" id="SignalP"/>
    </source>
</evidence>
<protein>
    <submittedName>
        <fullName evidence="3">Uncharacterized protein</fullName>
    </submittedName>
</protein>
<evidence type="ECO:0000313" key="3">
    <source>
        <dbReference type="EMBL" id="KJH43244.1"/>
    </source>
</evidence>
<sequence length="133" mass="13854">MIRLIIFFSIVRLNCACTSNCGGCGGSLLPPLPSLCLPQLKLPPLLSFPSLPSACPPPSYSCGCAPSPPPSPVSSGCTSAQACPQPGPPQYAPQNLAPQNVAPQIVSPQRYAPQTYFPQRSFQDVGAYPIAGK</sequence>
<feature type="chain" id="PRO_5002335641" evidence="2">
    <location>
        <begin position="17"/>
        <end position="133"/>
    </location>
</feature>
<dbReference type="EMBL" id="KN716578">
    <property type="protein sequence ID" value="KJH43244.1"/>
    <property type="molecule type" value="Genomic_DNA"/>
</dbReference>
<feature type="region of interest" description="Disordered" evidence="1">
    <location>
        <begin position="66"/>
        <end position="90"/>
    </location>
</feature>